<evidence type="ECO:0000313" key="1">
    <source>
        <dbReference type="EMBL" id="CAL4074030.1"/>
    </source>
</evidence>
<keyword evidence="2" id="KW-1185">Reference proteome</keyword>
<dbReference type="EMBL" id="CAXKWB010004531">
    <property type="protein sequence ID" value="CAL4074030.1"/>
    <property type="molecule type" value="Genomic_DNA"/>
</dbReference>
<evidence type="ECO:0000313" key="2">
    <source>
        <dbReference type="Proteomes" id="UP001497623"/>
    </source>
</evidence>
<accession>A0AAV2Q7M5</accession>
<organism evidence="1 2">
    <name type="scientific">Meganyctiphanes norvegica</name>
    <name type="common">Northern krill</name>
    <name type="synonym">Thysanopoda norvegica</name>
    <dbReference type="NCBI Taxonomy" id="48144"/>
    <lineage>
        <taxon>Eukaryota</taxon>
        <taxon>Metazoa</taxon>
        <taxon>Ecdysozoa</taxon>
        <taxon>Arthropoda</taxon>
        <taxon>Crustacea</taxon>
        <taxon>Multicrustacea</taxon>
        <taxon>Malacostraca</taxon>
        <taxon>Eumalacostraca</taxon>
        <taxon>Eucarida</taxon>
        <taxon>Euphausiacea</taxon>
        <taxon>Euphausiidae</taxon>
        <taxon>Meganyctiphanes</taxon>
    </lineage>
</organism>
<dbReference type="Proteomes" id="UP001497623">
    <property type="component" value="Unassembled WGS sequence"/>
</dbReference>
<gene>
    <name evidence="1" type="ORF">MNOR_LOCUS9387</name>
</gene>
<feature type="non-terminal residue" evidence="1">
    <location>
        <position position="217"/>
    </location>
</feature>
<name>A0AAV2Q7M5_MEGNR</name>
<reference evidence="1 2" key="1">
    <citation type="submission" date="2024-05" db="EMBL/GenBank/DDBJ databases">
        <authorList>
            <person name="Wallberg A."/>
        </authorList>
    </citation>
    <scope>NUCLEOTIDE SEQUENCE [LARGE SCALE GENOMIC DNA]</scope>
</reference>
<dbReference type="AlphaFoldDB" id="A0AAV2Q7M5"/>
<sequence>MGLSGLPWVGSRGGRLLEISVEPGGRPQWLALPDAHGPNINLQLESTVKAPREHRTRKNPTQYVRVSVWVCGRVWRHAALGHALTPISPSPDPGVLLAAPLLNHTQLCDESWGILEVSLQCCEAMEEGDDTPATGTQGAKMTLTLNLLRAKELRRSLPSLFSRSNSSKKKESKSVDVVCRASLWVKGERRERLSSPSVTLPVTRDPVFRAQCLFTLS</sequence>
<comment type="caution">
    <text evidence="1">The sequence shown here is derived from an EMBL/GenBank/DDBJ whole genome shotgun (WGS) entry which is preliminary data.</text>
</comment>
<proteinExistence type="predicted"/>
<protein>
    <submittedName>
        <fullName evidence="1">Uncharacterized protein</fullName>
    </submittedName>
</protein>